<proteinExistence type="predicted"/>
<reference evidence="2 3" key="1">
    <citation type="journal article" date="2011" name="Int. J. Syst. Evol. Microbiol.">
        <title>Ochrobactrum pecoris sp. nov., isolated from farm animals.</title>
        <authorList>
            <person name="Kampfer P."/>
            <person name="Huber B."/>
            <person name="Busse H.J."/>
            <person name="Scholz H.C."/>
            <person name="Tomaso H."/>
            <person name="Hotzel H."/>
            <person name="Melzer F."/>
        </authorList>
    </citation>
    <scope>NUCLEOTIDE SEQUENCE [LARGE SCALE GENOMIC DNA]</scope>
    <source>
        <strain evidence="2 3">08RB2639</strain>
    </source>
</reference>
<dbReference type="Proteomes" id="UP000313390">
    <property type="component" value="Unassembled WGS sequence"/>
</dbReference>
<evidence type="ECO:0000313" key="3">
    <source>
        <dbReference type="Proteomes" id="UP000313390"/>
    </source>
</evidence>
<name>A0A5C5CSW5_9HYPH</name>
<dbReference type="Gene3D" id="3.40.50.150">
    <property type="entry name" value="Vaccinia Virus protein VP39"/>
    <property type="match status" value="1"/>
</dbReference>
<accession>A0A5C5CSW5</accession>
<sequence length="532" mass="60769">MATTEIEVSTLVPTATIEQLCAYRDEAIRLYEEAFEKIAEASTAVTKAGLMWEAASPGKPSRHYDGAEEVKEFFRAVNLPDRDRYLRTARRLIDVTVWTHVIDIAGIEQLMDMQAKNELRDQMKYVPERTGRNGEIINQDEIDRMLPPVTPENIYATLERFQGDAEMIFRRGIVNVFTKLDRRFRSHDGFKVGSRMIIDYLLRSSTHLYGDRADMLTDVERTFLVLDGKSAKASYAGIVEKINRENPGKWNQAVQFEVVSEYFKVRIFKNGNAHLWFSRKDLVKKVNEILADHYGEVIGDGMTKEEDPLKNIKTTPARYFGFYPTSDATAEKVISHVRLLQRKDEPQIHILEPSAGTGNLARRCLSTPAALDKWSGGRDRYIDQYRMDNVVDCVEVQPHLAHQLEAQGVYGRVVCADFLSLRPDSSRLYDRVVMNPPFDRERDIDHVVHAIQFLKPDGQLVAIMSAGTEFRQTAKSIAFRKMMEDMGAEWTDLPPNSFSDVGTNVNTGFISVWKNGRKKTGRYDRPTWPKVG</sequence>
<gene>
    <name evidence="2" type="ORF">FIB18_03225</name>
</gene>
<dbReference type="SUPFAM" id="SSF53335">
    <property type="entry name" value="S-adenosyl-L-methionine-dependent methyltransferases"/>
    <property type="match status" value="1"/>
</dbReference>
<organism evidence="2 3">
    <name type="scientific">Brucella pecoris</name>
    <dbReference type="NCBI Taxonomy" id="867683"/>
    <lineage>
        <taxon>Bacteria</taxon>
        <taxon>Pseudomonadati</taxon>
        <taxon>Pseudomonadota</taxon>
        <taxon>Alphaproteobacteria</taxon>
        <taxon>Hyphomicrobiales</taxon>
        <taxon>Brucellaceae</taxon>
        <taxon>Brucella/Ochrobactrum group</taxon>
        <taxon>Brucella</taxon>
    </lineage>
</organism>
<dbReference type="PRINTS" id="PR00507">
    <property type="entry name" value="N12N6MTFRASE"/>
</dbReference>
<feature type="domain" description="DUF4942" evidence="1">
    <location>
        <begin position="143"/>
        <end position="296"/>
    </location>
</feature>
<dbReference type="InterPro" id="IPR031339">
    <property type="entry name" value="DUF4942"/>
</dbReference>
<evidence type="ECO:0000259" key="1">
    <source>
        <dbReference type="Pfam" id="PF13708"/>
    </source>
</evidence>
<evidence type="ECO:0000313" key="2">
    <source>
        <dbReference type="EMBL" id="TNV14265.1"/>
    </source>
</evidence>
<comment type="caution">
    <text evidence="2">The sequence shown here is derived from an EMBL/GenBank/DDBJ whole genome shotgun (WGS) entry which is preliminary data.</text>
</comment>
<dbReference type="CDD" id="cd02440">
    <property type="entry name" value="AdoMet_MTases"/>
    <property type="match status" value="1"/>
</dbReference>
<protein>
    <submittedName>
        <fullName evidence="2">DUF4942 domain-containing protein</fullName>
    </submittedName>
</protein>
<dbReference type="EMBL" id="VEWK01000002">
    <property type="protein sequence ID" value="TNV14265.1"/>
    <property type="molecule type" value="Genomic_DNA"/>
</dbReference>
<dbReference type="Pfam" id="PF13708">
    <property type="entry name" value="DUF4942"/>
    <property type="match status" value="1"/>
</dbReference>
<dbReference type="InterPro" id="IPR029063">
    <property type="entry name" value="SAM-dependent_MTases_sf"/>
</dbReference>
<dbReference type="AlphaFoldDB" id="A0A5C5CSW5"/>